<dbReference type="FunFam" id="1.10.238.10:FF:000292">
    <property type="entry name" value="Calcium-binding protein CML38"/>
    <property type="match status" value="1"/>
</dbReference>
<accession>A0A0E0MBH7</accession>
<reference evidence="6" key="2">
    <citation type="submission" date="2018-05" db="EMBL/GenBank/DDBJ databases">
        <title>OpunRS2 (Oryza punctata Reference Sequence Version 2).</title>
        <authorList>
            <person name="Zhang J."/>
            <person name="Kudrna D."/>
            <person name="Lee S."/>
            <person name="Talag J."/>
            <person name="Welchert J."/>
            <person name="Wing R.A."/>
        </authorList>
    </citation>
    <scope>NUCLEOTIDE SEQUENCE [LARGE SCALE GENOMIC DNA]</scope>
</reference>
<dbReference type="OMA" id="HNINDDQ"/>
<dbReference type="FunFam" id="1.10.238.10:FF:000506">
    <property type="entry name" value="Calcium-binding protein CML38"/>
    <property type="match status" value="1"/>
</dbReference>
<comment type="function">
    <text evidence="1">Potential calcium sensor.</text>
</comment>
<evidence type="ECO:0000256" key="4">
    <source>
        <dbReference type="ARBA" id="ARBA00022837"/>
    </source>
</evidence>
<dbReference type="Proteomes" id="UP000026962">
    <property type="component" value="Chromosome 11"/>
</dbReference>
<dbReference type="Gene3D" id="1.10.238.10">
    <property type="entry name" value="EF-hand"/>
    <property type="match status" value="2"/>
</dbReference>
<feature type="domain" description="EF-hand" evidence="5">
    <location>
        <begin position="118"/>
        <end position="150"/>
    </location>
</feature>
<dbReference type="HOGENOM" id="CLU_061288_20_6_1"/>
<keyword evidence="7" id="KW-1185">Reference proteome</keyword>
<dbReference type="Pfam" id="PF13833">
    <property type="entry name" value="EF-hand_8"/>
    <property type="match status" value="1"/>
</dbReference>
<dbReference type="InterPro" id="IPR039647">
    <property type="entry name" value="EF_hand_pair_protein_CML-like"/>
</dbReference>
<dbReference type="STRING" id="4537.A0A0E0MBH7"/>
<dbReference type="EnsemblPlants" id="OPUNC11G00330.1">
    <property type="protein sequence ID" value="OPUNC11G00330.1"/>
    <property type="gene ID" value="OPUNC11G00330"/>
</dbReference>
<evidence type="ECO:0000256" key="3">
    <source>
        <dbReference type="ARBA" id="ARBA00022737"/>
    </source>
</evidence>
<dbReference type="Pfam" id="PF13499">
    <property type="entry name" value="EF-hand_7"/>
    <property type="match status" value="1"/>
</dbReference>
<evidence type="ECO:0000259" key="5">
    <source>
        <dbReference type="PROSITE" id="PS50222"/>
    </source>
</evidence>
<dbReference type="Gramene" id="OPUNC11G00330.1">
    <property type="protein sequence ID" value="OPUNC11G00330.1"/>
    <property type="gene ID" value="OPUNC11G00330"/>
</dbReference>
<feature type="domain" description="EF-hand" evidence="5">
    <location>
        <begin position="12"/>
        <end position="39"/>
    </location>
</feature>
<dbReference type="InterPro" id="IPR018247">
    <property type="entry name" value="EF_Hand_1_Ca_BS"/>
</dbReference>
<protein>
    <recommendedName>
        <fullName evidence="5">EF-hand domain-containing protein</fullName>
    </recommendedName>
</protein>
<evidence type="ECO:0000256" key="1">
    <source>
        <dbReference type="ARBA" id="ARBA00003291"/>
    </source>
</evidence>
<dbReference type="AlphaFoldDB" id="A0A0E0MBH7"/>
<dbReference type="InterPro" id="IPR011992">
    <property type="entry name" value="EF-hand-dom_pair"/>
</dbReference>
<evidence type="ECO:0000313" key="6">
    <source>
        <dbReference type="EnsemblPlants" id="OPUNC11G00330.1"/>
    </source>
</evidence>
<dbReference type="SMART" id="SM00054">
    <property type="entry name" value="EFh"/>
    <property type="match status" value="3"/>
</dbReference>
<feature type="domain" description="EF-hand" evidence="5">
    <location>
        <begin position="41"/>
        <end position="76"/>
    </location>
</feature>
<dbReference type="eggNOG" id="KOG0027">
    <property type="taxonomic scope" value="Eukaryota"/>
</dbReference>
<name>A0A0E0MBH7_ORYPU</name>
<keyword evidence="2" id="KW-0479">Metal-binding</keyword>
<dbReference type="PROSITE" id="PS00018">
    <property type="entry name" value="EF_HAND_1"/>
    <property type="match status" value="3"/>
</dbReference>
<sequence>MASTPSLLSSTVFEAFDKDGDGKVSASELRGCMAAALGEDVSDEEAAAILATADTDGDGLLDHDEFMRLSDQLQEEERLRCLREAFDMYAAAEEETMVITPASLRRMLRRLGSQHQQLGMEDCRAMICRFDLNGDGVLSFDEFRVMMLMA</sequence>
<keyword evidence="4" id="KW-0106">Calcium</keyword>
<evidence type="ECO:0000256" key="2">
    <source>
        <dbReference type="ARBA" id="ARBA00022723"/>
    </source>
</evidence>
<dbReference type="PROSITE" id="PS50222">
    <property type="entry name" value="EF_HAND_2"/>
    <property type="match status" value="3"/>
</dbReference>
<evidence type="ECO:0000313" key="7">
    <source>
        <dbReference type="Proteomes" id="UP000026962"/>
    </source>
</evidence>
<reference evidence="6" key="1">
    <citation type="submission" date="2015-04" db="UniProtKB">
        <authorList>
            <consortium name="EnsemblPlants"/>
        </authorList>
    </citation>
    <scope>IDENTIFICATION</scope>
</reference>
<proteinExistence type="predicted"/>
<organism evidence="6">
    <name type="scientific">Oryza punctata</name>
    <name type="common">Red rice</name>
    <dbReference type="NCBI Taxonomy" id="4537"/>
    <lineage>
        <taxon>Eukaryota</taxon>
        <taxon>Viridiplantae</taxon>
        <taxon>Streptophyta</taxon>
        <taxon>Embryophyta</taxon>
        <taxon>Tracheophyta</taxon>
        <taxon>Spermatophyta</taxon>
        <taxon>Magnoliopsida</taxon>
        <taxon>Liliopsida</taxon>
        <taxon>Poales</taxon>
        <taxon>Poaceae</taxon>
        <taxon>BOP clade</taxon>
        <taxon>Oryzoideae</taxon>
        <taxon>Oryzeae</taxon>
        <taxon>Oryzinae</taxon>
        <taxon>Oryza</taxon>
    </lineage>
</organism>
<dbReference type="GO" id="GO:0005509">
    <property type="term" value="F:calcium ion binding"/>
    <property type="evidence" value="ECO:0007669"/>
    <property type="project" value="InterPro"/>
</dbReference>
<dbReference type="InterPro" id="IPR002048">
    <property type="entry name" value="EF_hand_dom"/>
</dbReference>
<dbReference type="SUPFAM" id="SSF47473">
    <property type="entry name" value="EF-hand"/>
    <property type="match status" value="1"/>
</dbReference>
<keyword evidence="3" id="KW-0677">Repeat</keyword>
<dbReference type="PANTHER" id="PTHR10891">
    <property type="entry name" value="EF-HAND CALCIUM-BINDING DOMAIN CONTAINING PROTEIN"/>
    <property type="match status" value="1"/>
</dbReference>
<dbReference type="CDD" id="cd00051">
    <property type="entry name" value="EFh"/>
    <property type="match status" value="1"/>
</dbReference>